<dbReference type="Proteomes" id="UP000008311">
    <property type="component" value="Unassembled WGS sequence"/>
</dbReference>
<evidence type="ECO:0000313" key="2">
    <source>
        <dbReference type="Proteomes" id="UP000008311"/>
    </source>
</evidence>
<dbReference type="EMBL" id="EQ984749">
    <property type="protein sequence ID" value="EEF23754.1"/>
    <property type="molecule type" value="Genomic_DNA"/>
</dbReference>
<protein>
    <submittedName>
        <fullName evidence="1">Uncharacterized protein</fullName>
    </submittedName>
</protein>
<keyword evidence="2" id="KW-1185">Reference proteome</keyword>
<dbReference type="AlphaFoldDB" id="B9TK59"/>
<gene>
    <name evidence="1" type="ORF">RCOM_1856900</name>
</gene>
<accession>B9TK59</accession>
<reference evidence="2" key="1">
    <citation type="journal article" date="2010" name="Nat. Biotechnol.">
        <title>Draft genome sequence of the oilseed species Ricinus communis.</title>
        <authorList>
            <person name="Chan A.P."/>
            <person name="Crabtree J."/>
            <person name="Zhao Q."/>
            <person name="Lorenzi H."/>
            <person name="Orvis J."/>
            <person name="Puiu D."/>
            <person name="Melake-Berhan A."/>
            <person name="Jones K.M."/>
            <person name="Redman J."/>
            <person name="Chen G."/>
            <person name="Cahoon E.B."/>
            <person name="Gedil M."/>
            <person name="Stanke M."/>
            <person name="Haas B.J."/>
            <person name="Wortman J.R."/>
            <person name="Fraser-Liggett C.M."/>
            <person name="Ravel J."/>
            <person name="Rabinowicz P.D."/>
        </authorList>
    </citation>
    <scope>NUCLEOTIDE SEQUENCE [LARGE SCALE GENOMIC DNA]</scope>
    <source>
        <strain evidence="2">cv. Hale</strain>
    </source>
</reference>
<evidence type="ECO:0000313" key="1">
    <source>
        <dbReference type="EMBL" id="EEF23754.1"/>
    </source>
</evidence>
<name>B9TK59_RICCO</name>
<dbReference type="InParanoid" id="B9TK59"/>
<organism evidence="1 2">
    <name type="scientific">Ricinus communis</name>
    <name type="common">Castor bean</name>
    <dbReference type="NCBI Taxonomy" id="3988"/>
    <lineage>
        <taxon>Eukaryota</taxon>
        <taxon>Viridiplantae</taxon>
        <taxon>Streptophyta</taxon>
        <taxon>Embryophyta</taxon>
        <taxon>Tracheophyta</taxon>
        <taxon>Spermatophyta</taxon>
        <taxon>Magnoliopsida</taxon>
        <taxon>eudicotyledons</taxon>
        <taxon>Gunneridae</taxon>
        <taxon>Pentapetalae</taxon>
        <taxon>rosids</taxon>
        <taxon>fabids</taxon>
        <taxon>Malpighiales</taxon>
        <taxon>Euphorbiaceae</taxon>
        <taxon>Acalyphoideae</taxon>
        <taxon>Acalypheae</taxon>
        <taxon>Ricinus</taxon>
    </lineage>
</organism>
<sequence length="115" mass="12471">MRRRPRQRTHARAAVVTGEETMKAYDPKDAAARPARGDAAHEELRVAVTFNRPGQDGGPTRFGARMSTETVASFIPDPAQADLALAELARRGFTLTGRGSLSASMRCTRAQFEAV</sequence>
<proteinExistence type="predicted"/>
<feature type="non-terminal residue" evidence="1">
    <location>
        <position position="115"/>
    </location>
</feature>